<dbReference type="GO" id="GO:0004177">
    <property type="term" value="F:aminopeptidase activity"/>
    <property type="evidence" value="ECO:0007669"/>
    <property type="project" value="UniProtKB-KW"/>
</dbReference>
<keyword evidence="4" id="KW-1185">Reference proteome</keyword>
<sequence>MGGAICLLLQFNKPFYRGAILIDPMCKISDMVRLKWLIPEILMFVAKCAPTIPIVPTADLVDKSVKMSEKRRIGGMNPGRYTGNRKLRMDMELLRVIDYLSRRLSEVDIPSIVSMEMRMRLRIQK</sequence>
<name>A0A251VR17_HELAN</name>
<keyword evidence="3" id="KW-0031">Aminopeptidase</keyword>
<evidence type="ECO:0000313" key="2">
    <source>
        <dbReference type="EMBL" id="KAF5823179.1"/>
    </source>
</evidence>
<dbReference type="InterPro" id="IPR051044">
    <property type="entry name" value="MAG_DAG_Lipase"/>
</dbReference>
<dbReference type="AlphaFoldDB" id="A0A251VR17"/>
<dbReference type="EMBL" id="MNCJ02000316">
    <property type="protein sequence ID" value="KAF5823179.1"/>
    <property type="molecule type" value="Genomic_DNA"/>
</dbReference>
<dbReference type="InterPro" id="IPR022742">
    <property type="entry name" value="Hydrolase_4"/>
</dbReference>
<keyword evidence="3" id="KW-0378">Hydrolase</keyword>
<organism evidence="3 4">
    <name type="scientific">Helianthus annuus</name>
    <name type="common">Common sunflower</name>
    <dbReference type="NCBI Taxonomy" id="4232"/>
    <lineage>
        <taxon>Eukaryota</taxon>
        <taxon>Viridiplantae</taxon>
        <taxon>Streptophyta</taxon>
        <taxon>Embryophyta</taxon>
        <taxon>Tracheophyta</taxon>
        <taxon>Spermatophyta</taxon>
        <taxon>Magnoliopsida</taxon>
        <taxon>eudicotyledons</taxon>
        <taxon>Gunneridae</taxon>
        <taxon>Pentapetalae</taxon>
        <taxon>asterids</taxon>
        <taxon>campanulids</taxon>
        <taxon>Asterales</taxon>
        <taxon>Asteraceae</taxon>
        <taxon>Asteroideae</taxon>
        <taxon>Heliantheae alliance</taxon>
        <taxon>Heliantheae</taxon>
        <taxon>Helianthus</taxon>
    </lineage>
</organism>
<dbReference type="STRING" id="4232.A0A251VR17"/>
<dbReference type="Proteomes" id="UP000215914">
    <property type="component" value="Chromosome 1"/>
</dbReference>
<reference evidence="2" key="3">
    <citation type="submission" date="2020-06" db="EMBL/GenBank/DDBJ databases">
        <title>Helianthus annuus Genome sequencing and assembly Release 2.</title>
        <authorList>
            <person name="Gouzy J."/>
            <person name="Langlade N."/>
            <person name="Munos S."/>
        </authorList>
    </citation>
    <scope>NUCLEOTIDE SEQUENCE</scope>
    <source>
        <tissue evidence="2">Leaves</tissue>
    </source>
</reference>
<proteinExistence type="predicted"/>
<dbReference type="EMBL" id="CM007890">
    <property type="protein sequence ID" value="OTG37884.1"/>
    <property type="molecule type" value="Genomic_DNA"/>
</dbReference>
<reference evidence="2 4" key="1">
    <citation type="journal article" date="2017" name="Nature">
        <title>The sunflower genome provides insights into oil metabolism, flowering and Asterid evolution.</title>
        <authorList>
            <person name="Badouin H."/>
            <person name="Gouzy J."/>
            <person name="Grassa C.J."/>
            <person name="Murat F."/>
            <person name="Staton S.E."/>
            <person name="Cottret L."/>
            <person name="Lelandais-Briere C."/>
            <person name="Owens G.L."/>
            <person name="Carrere S."/>
            <person name="Mayjonade B."/>
            <person name="Legrand L."/>
            <person name="Gill N."/>
            <person name="Kane N.C."/>
            <person name="Bowers J.E."/>
            <person name="Hubner S."/>
            <person name="Bellec A."/>
            <person name="Berard A."/>
            <person name="Berges H."/>
            <person name="Blanchet N."/>
            <person name="Boniface M.C."/>
            <person name="Brunel D."/>
            <person name="Catrice O."/>
            <person name="Chaidir N."/>
            <person name="Claudel C."/>
            <person name="Donnadieu C."/>
            <person name="Faraut T."/>
            <person name="Fievet G."/>
            <person name="Helmstetter N."/>
            <person name="King M."/>
            <person name="Knapp S.J."/>
            <person name="Lai Z."/>
            <person name="Le Paslier M.C."/>
            <person name="Lippi Y."/>
            <person name="Lorenzon L."/>
            <person name="Mandel J.R."/>
            <person name="Marage G."/>
            <person name="Marchand G."/>
            <person name="Marquand E."/>
            <person name="Bret-Mestries E."/>
            <person name="Morien E."/>
            <person name="Nambeesan S."/>
            <person name="Nguyen T."/>
            <person name="Pegot-Espagnet P."/>
            <person name="Pouilly N."/>
            <person name="Raftis F."/>
            <person name="Sallet E."/>
            <person name="Schiex T."/>
            <person name="Thomas J."/>
            <person name="Vandecasteele C."/>
            <person name="Vares D."/>
            <person name="Vear F."/>
            <person name="Vautrin S."/>
            <person name="Crespi M."/>
            <person name="Mangin B."/>
            <person name="Burke J.M."/>
            <person name="Salse J."/>
            <person name="Munos S."/>
            <person name="Vincourt P."/>
            <person name="Rieseberg L.H."/>
            <person name="Langlade N.B."/>
        </authorList>
    </citation>
    <scope>NUCLEOTIDE SEQUENCE [LARGE SCALE GENOMIC DNA]</scope>
    <source>
        <strain evidence="4">cv. SF193</strain>
        <tissue evidence="2">Leaves</tissue>
    </source>
</reference>
<feature type="domain" description="Serine aminopeptidase S33" evidence="1">
    <location>
        <begin position="1"/>
        <end position="113"/>
    </location>
</feature>
<dbReference type="Pfam" id="PF12146">
    <property type="entry name" value="Hydrolase_4"/>
    <property type="match status" value="1"/>
</dbReference>
<reference evidence="3" key="2">
    <citation type="submission" date="2017-02" db="EMBL/GenBank/DDBJ databases">
        <title>Sunflower complete genome.</title>
        <authorList>
            <person name="Langlade N."/>
            <person name="Munos S."/>
        </authorList>
    </citation>
    <scope>NUCLEOTIDE SEQUENCE [LARGE SCALE GENOMIC DNA]</scope>
    <source>
        <tissue evidence="3">Leaves</tissue>
    </source>
</reference>
<evidence type="ECO:0000313" key="3">
    <source>
        <dbReference type="EMBL" id="OTG37884.1"/>
    </source>
</evidence>
<evidence type="ECO:0000313" key="4">
    <source>
        <dbReference type="Proteomes" id="UP000215914"/>
    </source>
</evidence>
<dbReference type="Gramene" id="mRNA:HanXRQr2_Chr01g0035531">
    <property type="protein sequence ID" value="CDS:HanXRQr2_Chr01g0035531.1"/>
    <property type="gene ID" value="HanXRQr2_Chr01g0035531"/>
</dbReference>
<dbReference type="InParanoid" id="A0A251VR17"/>
<keyword evidence="3" id="KW-0645">Protease</keyword>
<evidence type="ECO:0000259" key="1">
    <source>
        <dbReference type="Pfam" id="PF12146"/>
    </source>
</evidence>
<accession>A0A251VR17</accession>
<protein>
    <submittedName>
        <fullName evidence="3">Putative serine aminopeptidase, S33</fullName>
    </submittedName>
</protein>
<gene>
    <name evidence="3" type="ORF">HannXRQ_Chr01g0023711</name>
    <name evidence="2" type="ORF">HanXRQr2_Chr01g0035531</name>
</gene>
<dbReference type="PANTHER" id="PTHR11614">
    <property type="entry name" value="PHOSPHOLIPASE-RELATED"/>
    <property type="match status" value="1"/>
</dbReference>